<reference evidence="2 3" key="1">
    <citation type="journal article" date="2010" name="Stand. Genomic Sci.">
        <title>Complete genome sequence of Nocardiopsis dassonvillei type strain (IMRU 509).</title>
        <authorList>
            <person name="Sun H."/>
            <person name="Lapidus A."/>
            <person name="Nolan M."/>
            <person name="Lucas S."/>
            <person name="Del Rio T.G."/>
            <person name="Tice H."/>
            <person name="Cheng J.F."/>
            <person name="Tapia R."/>
            <person name="Han C."/>
            <person name="Goodwin L."/>
            <person name="Pitluck S."/>
            <person name="Pagani I."/>
            <person name="Ivanova N."/>
            <person name="Mavromatis K."/>
            <person name="Mikhailova N."/>
            <person name="Pati A."/>
            <person name="Chen A."/>
            <person name="Palaniappan K."/>
            <person name="Land M."/>
            <person name="Hauser L."/>
            <person name="Chang Y.J."/>
            <person name="Jeffries C.D."/>
            <person name="Djao O.D."/>
            <person name="Rohde M."/>
            <person name="Sikorski J."/>
            <person name="Goker M."/>
            <person name="Woyke T."/>
            <person name="Bristow J."/>
            <person name="Eisen J.A."/>
            <person name="Markowitz V."/>
            <person name="Hugenholtz P."/>
            <person name="Kyrpides N.C."/>
            <person name="Klenk H.P."/>
        </authorList>
    </citation>
    <scope>NUCLEOTIDE SEQUENCE [LARGE SCALE GENOMIC DNA]</scope>
    <source>
        <strain evidence="3">ATCC 23218 / DSM 43111 / CIP 107115 / JCM 7437 / KCTC 9190 / NBRC 14626 / NCTC 10488 / NRRL B-5397 / IMRU 509</strain>
    </source>
</reference>
<dbReference type="EMBL" id="CP002040">
    <property type="protein sequence ID" value="ADH69837.1"/>
    <property type="molecule type" value="Genomic_DNA"/>
</dbReference>
<gene>
    <name evidence="2" type="ordered locus">Ndas_4448</name>
</gene>
<evidence type="ECO:0000313" key="3">
    <source>
        <dbReference type="Proteomes" id="UP000002219"/>
    </source>
</evidence>
<keyword evidence="1" id="KW-0472">Membrane</keyword>
<organism evidence="2 3">
    <name type="scientific">Nocardiopsis dassonvillei (strain ATCC 23218 / DSM 43111 / CIP 107115 / JCM 7437 / KCTC 9190 / NBRC 14626 / NCTC 10488 / NRRL B-5397 / IMRU 509)</name>
    <name type="common">Actinomadura dassonvillei</name>
    <dbReference type="NCBI Taxonomy" id="446468"/>
    <lineage>
        <taxon>Bacteria</taxon>
        <taxon>Bacillati</taxon>
        <taxon>Actinomycetota</taxon>
        <taxon>Actinomycetes</taxon>
        <taxon>Streptosporangiales</taxon>
        <taxon>Nocardiopsidaceae</taxon>
        <taxon>Nocardiopsis</taxon>
    </lineage>
</organism>
<dbReference type="KEGG" id="nda:Ndas_4448"/>
<dbReference type="AlphaFoldDB" id="D7AX67"/>
<keyword evidence="3" id="KW-1185">Reference proteome</keyword>
<feature type="transmembrane region" description="Helical" evidence="1">
    <location>
        <begin position="85"/>
        <end position="105"/>
    </location>
</feature>
<feature type="transmembrane region" description="Helical" evidence="1">
    <location>
        <begin position="53"/>
        <end position="73"/>
    </location>
</feature>
<dbReference type="STRING" id="446468.Ndas_4448"/>
<dbReference type="Proteomes" id="UP000002219">
    <property type="component" value="Chromosome 1"/>
</dbReference>
<dbReference type="GeneID" id="91486987"/>
<dbReference type="SUPFAM" id="SSF52540">
    <property type="entry name" value="P-loop containing nucleoside triphosphate hydrolases"/>
    <property type="match status" value="1"/>
</dbReference>
<protein>
    <submittedName>
        <fullName evidence="2">Uncharacterized protein</fullName>
    </submittedName>
</protein>
<name>D7AX67_NOCDD</name>
<feature type="transmembrane region" description="Helical" evidence="1">
    <location>
        <begin position="27"/>
        <end position="47"/>
    </location>
</feature>
<dbReference type="HOGENOM" id="CLU_402684_0_0_11"/>
<dbReference type="eggNOG" id="COG1674">
    <property type="taxonomic scope" value="Bacteria"/>
</dbReference>
<evidence type="ECO:0000313" key="2">
    <source>
        <dbReference type="EMBL" id="ADH69837.1"/>
    </source>
</evidence>
<keyword evidence="1" id="KW-1133">Transmembrane helix</keyword>
<keyword evidence="1" id="KW-0812">Transmembrane</keyword>
<dbReference type="Gene3D" id="3.40.50.300">
    <property type="entry name" value="P-loop containing nucleotide triphosphate hydrolases"/>
    <property type="match status" value="1"/>
</dbReference>
<dbReference type="OrthoDB" id="5165844at2"/>
<accession>D7AX67</accession>
<proteinExistence type="predicted"/>
<dbReference type="InterPro" id="IPR027417">
    <property type="entry name" value="P-loop_NTPase"/>
</dbReference>
<dbReference type="RefSeq" id="WP_013155444.1">
    <property type="nucleotide sequence ID" value="NC_014210.1"/>
</dbReference>
<evidence type="ECO:0000256" key="1">
    <source>
        <dbReference type="SAM" id="Phobius"/>
    </source>
</evidence>
<sequence>MARNELVYRGRDEDTDKKRKGATWGDYLRPWAAAPALIPAGFLTHWMWGDLGWGTGLAAAAIAAAGGVVTYAAHRLTGARTWYAHHISTAMTGGAGAWLALATAFGPGRPLMDVLLIGGAAGAAIANVHLWARSQGAGETAPKKGAGRILATFEEVAAKLDLRNIRARLLSDTEMQQRHELTLENGETAESLQNRAKELASAYGVAPGAIRVIEDQGRADKAELVITKQDVMGKLIPWPGLNPAHVGTSIADHPLHLGTYEDGEPFHNQITNRHSLTVGMAGAGKSVYGKVKMVQVAARKDTFTLAIDLAKGRQTLGPIEGAIGWPAYDKKAARGQLAAIKRAIKARANHLADQGNSQWVPGCGLTFLHILVEEAAEVVDFDEIVEVARVSRSVGMHLDLSLQRATWGNLDTDTRANLGDGLCFGVRDFADASFVLPDYVTDAGCDPSRWRKSKPGAAYAAIEHVDPDRHVVAAKMFGPPTTDPKDENKVLTAEANSLPSQDEKLDAITRAAFGAEYAEYLATRPGGSSTPAAPAVQVPSPAVTVATTTDMDDTVTEEELIVDPDIEPVVLTTPDDDPEIQGDIDAEIPPLDPEDDFVLPTRKKGTKASAEEARAALEGVLEGWGPGHQFTVWDATVAMQERGAERKKSWFYNKLTALAEDGRLRHEDDGSWTILESRELIDA</sequence>